<dbReference type="EC" id="3.5.4.9" evidence="11"/>
<comment type="function">
    <text evidence="11">Catalyzes the oxidation of 5,10-methylenetetrahydrofolate to 5,10-methenyltetrahydrofolate and then the hydrolysis of 5,10-methenyltetrahydrofolate to 10-formyltetrahydrofolate.</text>
</comment>
<dbReference type="Pfam" id="PF00763">
    <property type="entry name" value="THF_DHG_CYH"/>
    <property type="match status" value="1"/>
</dbReference>
<dbReference type="Gene3D" id="3.40.50.10860">
    <property type="entry name" value="Leucine Dehydrogenase, chain A, domain 1"/>
    <property type="match status" value="1"/>
</dbReference>
<accession>A0ABS4KIH1</accession>
<dbReference type="InterPro" id="IPR020631">
    <property type="entry name" value="THF_DH/CycHdrlase_NAD-bd_dom"/>
</dbReference>
<dbReference type="SUPFAM" id="SSF53223">
    <property type="entry name" value="Aminoacid dehydrogenase-like, N-terminal domain"/>
    <property type="match status" value="1"/>
</dbReference>
<comment type="pathway">
    <text evidence="1 11">One-carbon metabolism; tetrahydrofolate interconversion.</text>
</comment>
<dbReference type="HAMAP" id="MF_01576">
    <property type="entry name" value="THF_DHG_CYH"/>
    <property type="match status" value="1"/>
</dbReference>
<feature type="domain" description="Tetrahydrofolate dehydrogenase/cyclohydrolase NAD(P)-binding" evidence="13">
    <location>
        <begin position="139"/>
        <end position="280"/>
    </location>
</feature>
<reference evidence="14 15" key="1">
    <citation type="submission" date="2021-03" db="EMBL/GenBank/DDBJ databases">
        <title>Genomic Encyclopedia of Type Strains, Phase IV (KMG-IV): sequencing the most valuable type-strain genomes for metagenomic binning, comparative biology and taxonomic classification.</title>
        <authorList>
            <person name="Goeker M."/>
        </authorList>
    </citation>
    <scope>NUCLEOTIDE SEQUENCE [LARGE SCALE GENOMIC DNA]</scope>
    <source>
        <strain evidence="14 15">DSM 27512</strain>
    </source>
</reference>
<evidence type="ECO:0000256" key="6">
    <source>
        <dbReference type="ARBA" id="ARBA00022857"/>
    </source>
</evidence>
<organism evidence="14 15">
    <name type="scientific">Acetoanaerobium pronyense</name>
    <dbReference type="NCBI Taxonomy" id="1482736"/>
    <lineage>
        <taxon>Bacteria</taxon>
        <taxon>Bacillati</taxon>
        <taxon>Bacillota</taxon>
        <taxon>Clostridia</taxon>
        <taxon>Peptostreptococcales</taxon>
        <taxon>Filifactoraceae</taxon>
        <taxon>Acetoanaerobium</taxon>
    </lineage>
</organism>
<dbReference type="InterPro" id="IPR046346">
    <property type="entry name" value="Aminoacid_DH-like_N_sf"/>
</dbReference>
<dbReference type="InterPro" id="IPR020630">
    <property type="entry name" value="THF_DH/CycHdrlase_cat_dom"/>
</dbReference>
<dbReference type="PRINTS" id="PR00085">
    <property type="entry name" value="THFDHDRGNASE"/>
</dbReference>
<feature type="binding site" evidence="11">
    <location>
        <begin position="165"/>
        <end position="167"/>
    </location>
    <ligand>
        <name>NADP(+)</name>
        <dbReference type="ChEBI" id="CHEBI:58349"/>
    </ligand>
</feature>
<comment type="similarity">
    <text evidence="11">Belongs to the tetrahydrofolate dehydrogenase/cyclohydrolase family.</text>
</comment>
<evidence type="ECO:0000313" key="14">
    <source>
        <dbReference type="EMBL" id="MBP2027036.1"/>
    </source>
</evidence>
<dbReference type="GO" id="GO:0004477">
    <property type="term" value="F:methenyltetrahydrofolate cyclohydrolase activity"/>
    <property type="evidence" value="ECO:0007669"/>
    <property type="project" value="UniProtKB-EC"/>
</dbReference>
<evidence type="ECO:0000256" key="4">
    <source>
        <dbReference type="ARBA" id="ARBA00022755"/>
    </source>
</evidence>
<evidence type="ECO:0000259" key="13">
    <source>
        <dbReference type="Pfam" id="PF02882"/>
    </source>
</evidence>
<keyword evidence="15" id="KW-1185">Reference proteome</keyword>
<dbReference type="EC" id="1.5.1.5" evidence="11"/>
<feature type="domain" description="Tetrahydrofolate dehydrogenase/cyclohydrolase catalytic" evidence="12">
    <location>
        <begin position="5"/>
        <end position="119"/>
    </location>
</feature>
<keyword evidence="6 11" id="KW-0521">NADP</keyword>
<evidence type="ECO:0000256" key="11">
    <source>
        <dbReference type="HAMAP-Rule" id="MF_01576"/>
    </source>
</evidence>
<name>A0ABS4KIH1_9FIRM</name>
<proteinExistence type="inferred from homology"/>
<evidence type="ECO:0000256" key="1">
    <source>
        <dbReference type="ARBA" id="ARBA00004777"/>
    </source>
</evidence>
<sequence length="285" mass="30933">MGEIIKGKDVSEKISNDIIKEIEILSAKNIIPKLQIIRVGENKDDISYEKSIIKKMQTLNLPVDIKVLEESVSQEIFLETLKEANDSESIHGILIFRPLPKHLDENIIKNVISPEKDIDCLNPLNVGKTVEGDKTGFAPCTPSAVMEILSYLDIDLKGKKCAVIGSSMVVGKPVSSLLLNQKATVTVCNSSTKNIQDITRSSDIIIACAGVPRLVKKDWVLRGAVVVDVGINFDENGVMCGDVDFENVKEIASMITPVPGGVGGVTTSILAKHTVRACKQLTNNI</sequence>
<keyword evidence="3 11" id="KW-0028">Amino-acid biosynthesis</keyword>
<gene>
    <name evidence="11" type="primary">folD</name>
    <name evidence="14" type="ORF">J2Z35_000828</name>
</gene>
<keyword evidence="4 11" id="KW-0658">Purine biosynthesis</keyword>
<evidence type="ECO:0000256" key="3">
    <source>
        <dbReference type="ARBA" id="ARBA00022605"/>
    </source>
</evidence>
<evidence type="ECO:0000313" key="15">
    <source>
        <dbReference type="Proteomes" id="UP001314903"/>
    </source>
</evidence>
<keyword evidence="10 11" id="KW-0511">Multifunctional enzyme</keyword>
<dbReference type="GO" id="GO:0004488">
    <property type="term" value="F:methylenetetrahydrofolate dehydrogenase (NADP+) activity"/>
    <property type="evidence" value="ECO:0007669"/>
    <property type="project" value="UniProtKB-EC"/>
</dbReference>
<evidence type="ECO:0000256" key="8">
    <source>
        <dbReference type="ARBA" id="ARBA00023102"/>
    </source>
</evidence>
<dbReference type="Proteomes" id="UP001314903">
    <property type="component" value="Unassembled WGS sequence"/>
</dbReference>
<dbReference type="PANTHER" id="PTHR48099">
    <property type="entry name" value="C-1-TETRAHYDROFOLATE SYNTHASE, CYTOPLASMIC-RELATED"/>
    <property type="match status" value="1"/>
</dbReference>
<keyword evidence="2 11" id="KW-0554">One-carbon metabolism</keyword>
<protein>
    <recommendedName>
        <fullName evidence="11">Bifunctional protein FolD</fullName>
    </recommendedName>
    <domain>
        <recommendedName>
            <fullName evidence="11">Methylenetetrahydrofolate dehydrogenase</fullName>
            <ecNumber evidence="11">1.5.1.5</ecNumber>
        </recommendedName>
    </domain>
    <domain>
        <recommendedName>
            <fullName evidence="11">Methenyltetrahydrofolate cyclohydrolase</fullName>
            <ecNumber evidence="11">3.5.4.9</ecNumber>
        </recommendedName>
    </domain>
</protein>
<evidence type="ECO:0000256" key="9">
    <source>
        <dbReference type="ARBA" id="ARBA00023167"/>
    </source>
</evidence>
<dbReference type="EMBL" id="JAGGLI010000006">
    <property type="protein sequence ID" value="MBP2027036.1"/>
    <property type="molecule type" value="Genomic_DNA"/>
</dbReference>
<comment type="subunit">
    <text evidence="11">Homodimer.</text>
</comment>
<keyword evidence="8 11" id="KW-0368">Histidine biosynthesis</keyword>
<dbReference type="SUPFAM" id="SSF51735">
    <property type="entry name" value="NAD(P)-binding Rossmann-fold domains"/>
    <property type="match status" value="1"/>
</dbReference>
<evidence type="ECO:0000256" key="10">
    <source>
        <dbReference type="ARBA" id="ARBA00023268"/>
    </source>
</evidence>
<evidence type="ECO:0000256" key="5">
    <source>
        <dbReference type="ARBA" id="ARBA00022801"/>
    </source>
</evidence>
<keyword evidence="9 11" id="KW-0486">Methionine biosynthesis</keyword>
<dbReference type="InterPro" id="IPR000672">
    <property type="entry name" value="THF_DH/CycHdrlase"/>
</dbReference>
<comment type="catalytic activity">
    <reaction evidence="11">
        <text>(6R)-5,10-methenyltetrahydrofolate + H2O = (6R)-10-formyltetrahydrofolate + H(+)</text>
        <dbReference type="Rhea" id="RHEA:23700"/>
        <dbReference type="ChEBI" id="CHEBI:15377"/>
        <dbReference type="ChEBI" id="CHEBI:15378"/>
        <dbReference type="ChEBI" id="CHEBI:57455"/>
        <dbReference type="ChEBI" id="CHEBI:195366"/>
        <dbReference type="EC" id="3.5.4.9"/>
    </reaction>
</comment>
<dbReference type="CDD" id="cd01080">
    <property type="entry name" value="NAD_bind_m-THF_DH_Cyclohyd"/>
    <property type="match status" value="1"/>
</dbReference>
<evidence type="ECO:0000256" key="2">
    <source>
        <dbReference type="ARBA" id="ARBA00022563"/>
    </source>
</evidence>
<dbReference type="Pfam" id="PF02882">
    <property type="entry name" value="THF_DHG_CYH_C"/>
    <property type="match status" value="1"/>
</dbReference>
<evidence type="ECO:0000256" key="7">
    <source>
        <dbReference type="ARBA" id="ARBA00023002"/>
    </source>
</evidence>
<keyword evidence="5 11" id="KW-0378">Hydrolase</keyword>
<keyword evidence="7 11" id="KW-0560">Oxidoreductase</keyword>
<comment type="caution">
    <text evidence="11">Lacks conserved residue(s) required for the propagation of feature annotation.</text>
</comment>
<feature type="binding site" evidence="11">
    <location>
        <position position="231"/>
    </location>
    <ligand>
        <name>NADP(+)</name>
        <dbReference type="ChEBI" id="CHEBI:58349"/>
    </ligand>
</feature>
<dbReference type="RefSeq" id="WP_209659682.1">
    <property type="nucleotide sequence ID" value="NZ_JAGGLI010000006.1"/>
</dbReference>
<comment type="catalytic activity">
    <reaction evidence="11">
        <text>(6R)-5,10-methylene-5,6,7,8-tetrahydrofolate + NADP(+) = (6R)-5,10-methenyltetrahydrofolate + NADPH</text>
        <dbReference type="Rhea" id="RHEA:22812"/>
        <dbReference type="ChEBI" id="CHEBI:15636"/>
        <dbReference type="ChEBI" id="CHEBI:57455"/>
        <dbReference type="ChEBI" id="CHEBI:57783"/>
        <dbReference type="ChEBI" id="CHEBI:58349"/>
        <dbReference type="EC" id="1.5.1.5"/>
    </reaction>
</comment>
<dbReference type="Gene3D" id="3.40.50.720">
    <property type="entry name" value="NAD(P)-binding Rossmann-like Domain"/>
    <property type="match status" value="1"/>
</dbReference>
<dbReference type="PANTHER" id="PTHR48099:SF5">
    <property type="entry name" value="C-1-TETRAHYDROFOLATE SYNTHASE, CYTOPLASMIC"/>
    <property type="match status" value="1"/>
</dbReference>
<comment type="caution">
    <text evidence="14">The sequence shown here is derived from an EMBL/GenBank/DDBJ whole genome shotgun (WGS) entry which is preliminary data.</text>
</comment>
<dbReference type="InterPro" id="IPR036291">
    <property type="entry name" value="NAD(P)-bd_dom_sf"/>
</dbReference>
<evidence type="ECO:0000259" key="12">
    <source>
        <dbReference type="Pfam" id="PF00763"/>
    </source>
</evidence>